<comment type="caution">
    <text evidence="1">The sequence shown here is derived from an EMBL/GenBank/DDBJ whole genome shotgun (WGS) entry which is preliminary data.</text>
</comment>
<reference evidence="1 2" key="1">
    <citation type="submission" date="2017-09" db="EMBL/GenBank/DDBJ databases">
        <title>Depth-based differentiation of microbial function through sediment-hosted aquifers and enrichment of novel symbionts in the deep terrestrial subsurface.</title>
        <authorList>
            <person name="Probst A.J."/>
            <person name="Ladd B."/>
            <person name="Jarett J.K."/>
            <person name="Geller-Mcgrath D.E."/>
            <person name="Sieber C.M."/>
            <person name="Emerson J.B."/>
            <person name="Anantharaman K."/>
            <person name="Thomas B.C."/>
            <person name="Malmstrom R."/>
            <person name="Stieglmeier M."/>
            <person name="Klingl A."/>
            <person name="Woyke T."/>
            <person name="Ryan C.M."/>
            <person name="Banfield J.F."/>
        </authorList>
    </citation>
    <scope>NUCLEOTIDE SEQUENCE [LARGE SCALE GENOMIC DNA]</scope>
    <source>
        <strain evidence="1">CG22_combo_CG10-13_8_21_14_all_39_12</strain>
    </source>
</reference>
<gene>
    <name evidence="1" type="ORF">COX05_04750</name>
</gene>
<evidence type="ECO:0000313" key="1">
    <source>
        <dbReference type="EMBL" id="PIP56117.1"/>
    </source>
</evidence>
<evidence type="ECO:0000313" key="2">
    <source>
        <dbReference type="Proteomes" id="UP000228495"/>
    </source>
</evidence>
<dbReference type="AlphaFoldDB" id="A0A2H0BEN0"/>
<sequence length="318" mass="35888">MNKRVNLLILIVFGLVWSFSSGYLLKQQNNLYPSPTPPTSTTPIPTTPIANTTPIPPRDDFAVTTYDIVAITTSEPKKVLYIERGIIESISFFFGYYFDGTTWHTSESSLNKLTVAENDSLYKYSNTIAAEIYFDDTVVTVSVPEIFTNMVIRSEHEYLKFGGSTTSVDTYVSIDNTKLPSQVGLLKRYKKTFNGTDISSLDVTTDWMMFWDENGNFYHLDKTDVGVPNDEYPPHEFFARTQYVGSEISGILYLPLNSINYTPAATNISYSESGQNRTLNLTHSSRYFGKLYKPTETTNTLITTKTGGIGVYTRFDTR</sequence>
<dbReference type="EMBL" id="PCSU01000085">
    <property type="protein sequence ID" value="PIP56117.1"/>
    <property type="molecule type" value="Genomic_DNA"/>
</dbReference>
<protein>
    <submittedName>
        <fullName evidence="1">Uncharacterized protein</fullName>
    </submittedName>
</protein>
<proteinExistence type="predicted"/>
<dbReference type="Proteomes" id="UP000228495">
    <property type="component" value="Unassembled WGS sequence"/>
</dbReference>
<organism evidence="1 2">
    <name type="scientific">candidate division WWE3 bacterium CG22_combo_CG10-13_8_21_14_all_39_12</name>
    <dbReference type="NCBI Taxonomy" id="1975094"/>
    <lineage>
        <taxon>Bacteria</taxon>
        <taxon>Katanobacteria</taxon>
    </lineage>
</organism>
<name>A0A2H0BEN0_UNCKA</name>
<accession>A0A2H0BEN0</accession>